<dbReference type="AlphaFoldDB" id="A0A3S5AA90"/>
<evidence type="ECO:0000313" key="2">
    <source>
        <dbReference type="EMBL" id="VEL15760.1"/>
    </source>
</evidence>
<evidence type="ECO:0000313" key="3">
    <source>
        <dbReference type="Proteomes" id="UP000784294"/>
    </source>
</evidence>
<evidence type="ECO:0000256" key="1">
    <source>
        <dbReference type="SAM" id="Coils"/>
    </source>
</evidence>
<gene>
    <name evidence="2" type="ORF">PXEA_LOCUS9200</name>
</gene>
<organism evidence="2 3">
    <name type="scientific">Protopolystoma xenopodis</name>
    <dbReference type="NCBI Taxonomy" id="117903"/>
    <lineage>
        <taxon>Eukaryota</taxon>
        <taxon>Metazoa</taxon>
        <taxon>Spiralia</taxon>
        <taxon>Lophotrochozoa</taxon>
        <taxon>Platyhelminthes</taxon>
        <taxon>Monogenea</taxon>
        <taxon>Polyopisthocotylea</taxon>
        <taxon>Polystomatidea</taxon>
        <taxon>Polystomatidae</taxon>
        <taxon>Protopolystoma</taxon>
    </lineage>
</organism>
<sequence>MLISDEHEYAYTASHQGEREQMLKMKESLEEEIIKMRKSYQLNEEYRAKIDELQLTTTALDADETRCNAVTLTQLKVEEVGY</sequence>
<accession>A0A3S5AA90</accession>
<keyword evidence="3" id="KW-1185">Reference proteome</keyword>
<name>A0A3S5AA90_9PLAT</name>
<protein>
    <submittedName>
        <fullName evidence="2">Uncharacterized protein</fullName>
    </submittedName>
</protein>
<dbReference type="Proteomes" id="UP000784294">
    <property type="component" value="Unassembled WGS sequence"/>
</dbReference>
<feature type="coiled-coil region" evidence="1">
    <location>
        <begin position="12"/>
        <end position="56"/>
    </location>
</feature>
<dbReference type="EMBL" id="CAAALY010025811">
    <property type="protein sequence ID" value="VEL15760.1"/>
    <property type="molecule type" value="Genomic_DNA"/>
</dbReference>
<proteinExistence type="predicted"/>
<keyword evidence="1" id="KW-0175">Coiled coil</keyword>
<comment type="caution">
    <text evidence="2">The sequence shown here is derived from an EMBL/GenBank/DDBJ whole genome shotgun (WGS) entry which is preliminary data.</text>
</comment>
<reference evidence="2" key="1">
    <citation type="submission" date="2018-11" db="EMBL/GenBank/DDBJ databases">
        <authorList>
            <consortium name="Pathogen Informatics"/>
        </authorList>
    </citation>
    <scope>NUCLEOTIDE SEQUENCE</scope>
</reference>